<dbReference type="InterPro" id="IPR032876">
    <property type="entry name" value="J_dom"/>
</dbReference>
<feature type="domain" description="Rcc01698-like C-terminal" evidence="3">
    <location>
        <begin position="1044"/>
        <end position="1143"/>
    </location>
</feature>
<gene>
    <name evidence="4" type="ORF">VQ02_10405</name>
</gene>
<dbReference type="OrthoDB" id="8445115at2"/>
<dbReference type="InterPro" id="IPR025195">
    <property type="entry name" value="GTA_TIM_dom"/>
</dbReference>
<accession>A0A0J6T0R4</accession>
<dbReference type="CDD" id="cd19607">
    <property type="entry name" value="GTA_TIM-barrel-like"/>
    <property type="match status" value="1"/>
</dbReference>
<name>A0A0J6T0R4_9HYPH</name>
<dbReference type="Proteomes" id="UP000035955">
    <property type="component" value="Unassembled WGS sequence"/>
</dbReference>
<proteinExistence type="predicted"/>
<feature type="domain" description="GTA TIM-barrel-like" evidence="1">
    <location>
        <begin position="440"/>
        <end position="738"/>
    </location>
</feature>
<reference evidence="4 5" key="1">
    <citation type="submission" date="2015-03" db="EMBL/GenBank/DDBJ databases">
        <title>Genome sequencing of Methylobacterium variabile DSM 16961.</title>
        <authorList>
            <person name="Chaudhry V."/>
            <person name="Patil P.B."/>
        </authorList>
    </citation>
    <scope>NUCLEOTIDE SEQUENCE [LARGE SCALE GENOMIC DNA]</scope>
    <source>
        <strain evidence="4 5">DSM 16961</strain>
    </source>
</reference>
<protein>
    <submittedName>
        <fullName evidence="4">Gene transfer agent (GTA)</fullName>
    </submittedName>
</protein>
<dbReference type="Pfam" id="PF23666">
    <property type="entry name" value="Rcc01698_C"/>
    <property type="match status" value="1"/>
</dbReference>
<dbReference type="InterPro" id="IPR017853">
    <property type="entry name" value="GH"/>
</dbReference>
<dbReference type="SUPFAM" id="SSF51445">
    <property type="entry name" value="(Trans)glycosidases"/>
    <property type="match status" value="1"/>
</dbReference>
<evidence type="ECO:0000313" key="4">
    <source>
        <dbReference type="EMBL" id="KMO39178.1"/>
    </source>
</evidence>
<feature type="domain" description="Tip attachment protein J" evidence="2">
    <location>
        <begin position="793"/>
        <end position="954"/>
    </location>
</feature>
<sequence length="1299" mass="137688">MSTLVLSYAGQAVGTALGGPIGGAIGRVVGAAGGSALDHALFGGRQKPVVSLGPRIADLYVTASSEGAAVPRVYGRVRVAGQIIWATKVRETQSVEKVRGSGGKGGGAQPKTYTVTYSYTVSVAVGLCEGPITGLGRVWADGRPIRLADYSHRLYRGGEDQLPDPKIEAVEGAAPAYRGLAYLVLEDLALGPFGNRVPVITAEVIRRPPSHDGRPRLEELVTAVTLIPAMGEFVYATKPVVATGLGTLQGQNTVSGGPDLVAALDQLQEEAPACRHVSLVVAWQGSDLRLSACRIAPRAETAAKVTSGQTWVAAGLTREAAGIVSRDAEGHPLIGGAPADLSVVQAIRELKRRGLAVTLYPFVMMDIPAGNGLPDPYGRPEQPPFPWRGRITGHPAPGHPGTVDKTQAAADQVAAFFGDTQGGDLAWTGATVASRRPDEWGFRRFILTCARLAEAAGGVDAFLIGSEMVGLTTLRSGPATFPGVAALRRLAADVRAILGPGTALTYGADWTEYANYRPADGTGDVLFHLDPLWADPNIDAIGIDNYMPLADWREGFDHADARAGFASPCDPAYLRANVAGGELHDWFYASPADREGQVRTPIRDTAHGEDWVFRLKDLRAWWENPHHDRPGGVRAAAPTAWVLRSKPLRFTELGCPAIDKGMNQPNVFLDPKSAESVTPHFSLGRRDLAVQRAYLEAVLAYWREDAHNPVSPLYGGRMLDWERIAVWTWDARPFPDFPRQSGVWRDADNYRLGHWINGRLGLAPLADVVAELCAGVPADVSGLFGMVEGYAITEPASARASLGPLQQVFPFEAAESGGRVVFHPLARPPALRLTPDGLVAGRDGASDYTRTRAEAGALPGSVALSYLDPGRDYRGATVEARRPGGAPGRTAVSVPLALDEGAASGVAQGLLQRAALEREALTGALPPSCLALDPGDVIAVDLDGRRTEYRLTRLGLEAGRPFEAVRTEAGLHAGPDGGLSRRDPDPPALPGIGLVALLDLPTLRAAPQPLLLAAYTEPWAPLAAELAPEGGAFVPDAVIPVPTIIGRLAAPLAAGPRHRWDRRNTVEVELPRGAQLAAATERAVLDGANVAAVETPAGRWEVLQWTECRLTGPGRYRLGRLLRGQLGSDADMVGLLPAGSRFVVLGESLAPSGLDPAERRPHRLRIGPQGRPPTAPSWIGLGIVPQALSLRPLAPVQARLRRIGDGDLRVSWIRRTRIDGDPWEQVEVPLAEEAEAYALDVLSGSTVLRTLAVTAPAVTYTAAHQAADFGGPVTSLSVAIHQLSATYGRGAALRATLYV</sequence>
<dbReference type="InterPro" id="IPR056490">
    <property type="entry name" value="Rcc01698_C"/>
</dbReference>
<dbReference type="Pfam" id="PF13547">
    <property type="entry name" value="GTA_TIM"/>
    <property type="match status" value="1"/>
</dbReference>
<dbReference type="PATRIC" id="fig|298794.3.peg.6684"/>
<keyword evidence="5" id="KW-1185">Reference proteome</keyword>
<organism evidence="4 5">
    <name type="scientific">Methylobacterium variabile</name>
    <dbReference type="NCBI Taxonomy" id="298794"/>
    <lineage>
        <taxon>Bacteria</taxon>
        <taxon>Pseudomonadati</taxon>
        <taxon>Pseudomonadota</taxon>
        <taxon>Alphaproteobacteria</taxon>
        <taxon>Hyphomicrobiales</taxon>
        <taxon>Methylobacteriaceae</taxon>
        <taxon>Methylobacterium</taxon>
    </lineage>
</organism>
<evidence type="ECO:0000259" key="3">
    <source>
        <dbReference type="Pfam" id="PF23666"/>
    </source>
</evidence>
<evidence type="ECO:0000313" key="5">
    <source>
        <dbReference type="Proteomes" id="UP000035955"/>
    </source>
</evidence>
<dbReference type="Gene3D" id="3.20.20.80">
    <property type="entry name" value="Glycosidases"/>
    <property type="match status" value="1"/>
</dbReference>
<evidence type="ECO:0000259" key="2">
    <source>
        <dbReference type="Pfam" id="PF13550"/>
    </source>
</evidence>
<evidence type="ECO:0000259" key="1">
    <source>
        <dbReference type="Pfam" id="PF13547"/>
    </source>
</evidence>
<comment type="caution">
    <text evidence="4">The sequence shown here is derived from an EMBL/GenBank/DDBJ whole genome shotgun (WGS) entry which is preliminary data.</text>
</comment>
<dbReference type="RefSeq" id="WP_048444113.1">
    <property type="nucleotide sequence ID" value="NZ_LABY01000062.1"/>
</dbReference>
<dbReference type="Pfam" id="PF13550">
    <property type="entry name" value="Phage-tail_3"/>
    <property type="match status" value="1"/>
</dbReference>
<dbReference type="EMBL" id="LABY01000062">
    <property type="protein sequence ID" value="KMO39178.1"/>
    <property type="molecule type" value="Genomic_DNA"/>
</dbReference>